<name>A0A515ET16_9BURK</name>
<evidence type="ECO:0000313" key="2">
    <source>
        <dbReference type="EMBL" id="QDL55810.1"/>
    </source>
</evidence>
<proteinExistence type="predicted"/>
<dbReference type="RefSeq" id="WP_142812962.1">
    <property type="nucleotide sequence ID" value="NZ_CP036282.1"/>
</dbReference>
<organism evidence="2 3">
    <name type="scientific">Rhodoferax aquaticus</name>
    <dbReference type="NCBI Taxonomy" id="2527691"/>
    <lineage>
        <taxon>Bacteria</taxon>
        <taxon>Pseudomonadati</taxon>
        <taxon>Pseudomonadota</taxon>
        <taxon>Betaproteobacteria</taxon>
        <taxon>Burkholderiales</taxon>
        <taxon>Comamonadaceae</taxon>
        <taxon>Rhodoferax</taxon>
    </lineage>
</organism>
<sequence length="237" mass="25765">MSGFSVPALLQHLREAPSSLGATDTLVLPLPQVASAWLYVAWGLVLAWGLGALVQSFAARVGLHAHGLLARRVAAVLAFGWAWVPGPWGPVHWLGLAFLAPSVGTALLSAACVWGCARPLSVARRGLWFLPVCGVLLGWVLLLDTFALLPGEWYAFGFSAAAVWVVAAVACVPWLFWGTAQTRWIWALLPIVVLVFVALRLPTGNVWDAVLDPWLWLVLQGMLVRKVLALRRSRKRL</sequence>
<feature type="transmembrane region" description="Helical" evidence="1">
    <location>
        <begin position="37"/>
        <end position="57"/>
    </location>
</feature>
<dbReference type="KEGG" id="rhg:EXZ61_17445"/>
<keyword evidence="1" id="KW-0472">Membrane</keyword>
<evidence type="ECO:0000313" key="3">
    <source>
        <dbReference type="Proteomes" id="UP000317365"/>
    </source>
</evidence>
<feature type="transmembrane region" description="Helical" evidence="1">
    <location>
        <begin position="127"/>
        <end position="147"/>
    </location>
</feature>
<reference evidence="3" key="1">
    <citation type="submission" date="2019-02" db="EMBL/GenBank/DDBJ databases">
        <title>Complete genome sequence of Rhodoferax sp. Gr-4.</title>
        <authorList>
            <person name="Jin L."/>
        </authorList>
    </citation>
    <scope>NUCLEOTIDE SEQUENCE [LARGE SCALE GENOMIC DNA]</scope>
    <source>
        <strain evidence="3">Gr-4</strain>
    </source>
</reference>
<dbReference type="Proteomes" id="UP000317365">
    <property type="component" value="Chromosome"/>
</dbReference>
<dbReference type="AlphaFoldDB" id="A0A515ET16"/>
<keyword evidence="1" id="KW-1133">Transmembrane helix</keyword>
<feature type="transmembrane region" description="Helical" evidence="1">
    <location>
        <begin position="92"/>
        <end position="115"/>
    </location>
</feature>
<feature type="transmembrane region" description="Helical" evidence="1">
    <location>
        <begin position="153"/>
        <end position="177"/>
    </location>
</feature>
<feature type="transmembrane region" description="Helical" evidence="1">
    <location>
        <begin position="213"/>
        <end position="230"/>
    </location>
</feature>
<feature type="transmembrane region" description="Helical" evidence="1">
    <location>
        <begin position="184"/>
        <end position="201"/>
    </location>
</feature>
<keyword evidence="3" id="KW-1185">Reference proteome</keyword>
<evidence type="ECO:0000256" key="1">
    <source>
        <dbReference type="SAM" id="Phobius"/>
    </source>
</evidence>
<protein>
    <submittedName>
        <fullName evidence="2">Uncharacterized protein</fullName>
    </submittedName>
</protein>
<keyword evidence="1" id="KW-0812">Transmembrane</keyword>
<dbReference type="EMBL" id="CP036282">
    <property type="protein sequence ID" value="QDL55810.1"/>
    <property type="molecule type" value="Genomic_DNA"/>
</dbReference>
<accession>A0A515ET16</accession>
<reference evidence="3" key="2">
    <citation type="journal article" date="2020" name="Int. J. Syst. Evol. Microbiol.">
        <title>Genomic insights into a novel species Rhodoferax aquaticus sp. nov., isolated from freshwater.</title>
        <authorList>
            <person name="Li T."/>
            <person name="Zhuo Y."/>
            <person name="Jin C.Z."/>
            <person name="Wu X."/>
            <person name="Ko S.R."/>
            <person name="Jin F.J."/>
            <person name="Ahn C.Y."/>
            <person name="Oh H.M."/>
            <person name="Lee H.G."/>
            <person name="Jin L."/>
        </authorList>
    </citation>
    <scope>NUCLEOTIDE SEQUENCE [LARGE SCALE GENOMIC DNA]</scope>
    <source>
        <strain evidence="3">Gr-4</strain>
    </source>
</reference>
<gene>
    <name evidence="2" type="ORF">EXZ61_17445</name>
</gene>
<feature type="transmembrane region" description="Helical" evidence="1">
    <location>
        <begin position="69"/>
        <end position="86"/>
    </location>
</feature>